<dbReference type="GO" id="GO:0006782">
    <property type="term" value="P:protoporphyrinogen IX biosynthetic process"/>
    <property type="evidence" value="ECO:0007669"/>
    <property type="project" value="UniProtKB-UniRule"/>
</dbReference>
<evidence type="ECO:0000256" key="6">
    <source>
        <dbReference type="ARBA" id="ARBA00022617"/>
    </source>
</evidence>
<feature type="transmembrane region" description="Helical" evidence="15">
    <location>
        <begin position="116"/>
        <end position="138"/>
    </location>
</feature>
<name>A0A127P5I7_9BURK</name>
<evidence type="ECO:0000256" key="15">
    <source>
        <dbReference type="SAM" id="Phobius"/>
    </source>
</evidence>
<comment type="subcellular location">
    <subcellularLocation>
        <location evidence="1">Cell membrane</location>
        <topology evidence="1">Multi-pass membrane protein</topology>
    </subcellularLocation>
</comment>
<evidence type="ECO:0000256" key="5">
    <source>
        <dbReference type="ARBA" id="ARBA00022475"/>
    </source>
</evidence>
<organism evidence="16">
    <name type="scientific">Collimonas fungivorans</name>
    <dbReference type="NCBI Taxonomy" id="158899"/>
    <lineage>
        <taxon>Bacteria</taxon>
        <taxon>Pseudomonadati</taxon>
        <taxon>Pseudomonadota</taxon>
        <taxon>Betaproteobacteria</taxon>
        <taxon>Burkholderiales</taxon>
        <taxon>Oxalobacteraceae</taxon>
        <taxon>Collimonas</taxon>
    </lineage>
</organism>
<evidence type="ECO:0000313" key="16">
    <source>
        <dbReference type="EMBL" id="AMO93106.1"/>
    </source>
</evidence>
<evidence type="ECO:0000256" key="11">
    <source>
        <dbReference type="ARBA" id="ARBA00023004"/>
    </source>
</evidence>
<reference evidence="16 17" key="1">
    <citation type="submission" date="2015-11" db="EMBL/GenBank/DDBJ databases">
        <title>Exploring the genomic traits of fungus-feeding bacterial genus Collimonas.</title>
        <authorList>
            <person name="Song C."/>
            <person name="Schmidt R."/>
            <person name="de Jager V."/>
            <person name="Krzyzanowska D."/>
            <person name="Jongedijk E."/>
            <person name="Cankar K."/>
            <person name="Beekwilder J."/>
            <person name="van Veen A."/>
            <person name="de Boer W."/>
            <person name="van Veen J.A."/>
            <person name="Garbeva P."/>
        </authorList>
    </citation>
    <scope>NUCLEOTIDE SEQUENCE [LARGE SCALE GENOMIC DNA]</scope>
    <source>
        <strain evidence="16 17">Ter6</strain>
    </source>
</reference>
<protein>
    <recommendedName>
        <fullName evidence="4 14">Protoporphyrinogen IX oxidase</fullName>
        <ecNumber evidence="14">1.3.99.-</ecNumber>
    </recommendedName>
</protein>
<dbReference type="PANTHER" id="PTHR40255">
    <property type="entry name" value="UPF0093 MEMBRANE PROTEIN SLR1790"/>
    <property type="match status" value="1"/>
</dbReference>
<dbReference type="InterPro" id="IPR005265">
    <property type="entry name" value="HemJ-like"/>
</dbReference>
<dbReference type="GO" id="GO:0070818">
    <property type="term" value="F:protoporphyrinogen oxidase activity"/>
    <property type="evidence" value="ECO:0007669"/>
    <property type="project" value="UniProtKB-UniRule"/>
</dbReference>
<evidence type="ECO:0000256" key="2">
    <source>
        <dbReference type="ARBA" id="ARBA00005073"/>
    </source>
</evidence>
<dbReference type="RefSeq" id="WP_061538481.1">
    <property type="nucleotide sequence ID" value="NZ_CP013232.1"/>
</dbReference>
<comment type="cofactor">
    <cofactor evidence="14">
        <name>heme b</name>
        <dbReference type="ChEBI" id="CHEBI:60344"/>
    </cofactor>
    <text evidence="14">Binds 1 heme b (iron(II)-protoporphyrin IX) group per subunit.</text>
</comment>
<keyword evidence="12 14" id="KW-0472">Membrane</keyword>
<dbReference type="Pfam" id="PF03653">
    <property type="entry name" value="UPF0093"/>
    <property type="match status" value="1"/>
</dbReference>
<feature type="transmembrane region" description="Helical" evidence="15">
    <location>
        <begin position="14"/>
        <end position="34"/>
    </location>
</feature>
<dbReference type="PATRIC" id="fig|158899.10.peg.375"/>
<evidence type="ECO:0000256" key="8">
    <source>
        <dbReference type="ARBA" id="ARBA00022723"/>
    </source>
</evidence>
<evidence type="ECO:0000256" key="14">
    <source>
        <dbReference type="PIRNR" id="PIRNR004638"/>
    </source>
</evidence>
<gene>
    <name evidence="16" type="ORF">CFter6_0375</name>
</gene>
<feature type="transmembrane region" description="Helical" evidence="15">
    <location>
        <begin position="55"/>
        <end position="77"/>
    </location>
</feature>
<evidence type="ECO:0000256" key="4">
    <source>
        <dbReference type="ARBA" id="ARBA00017504"/>
    </source>
</evidence>
<keyword evidence="11 14" id="KW-0408">Iron</keyword>
<dbReference type="GO" id="GO:0046872">
    <property type="term" value="F:metal ion binding"/>
    <property type="evidence" value="ECO:0007669"/>
    <property type="project" value="UniProtKB-UniRule"/>
</dbReference>
<dbReference type="PROSITE" id="PS51257">
    <property type="entry name" value="PROKAR_LIPOPROTEIN"/>
    <property type="match status" value="1"/>
</dbReference>
<keyword evidence="9 15" id="KW-1133">Transmembrane helix</keyword>
<evidence type="ECO:0000256" key="12">
    <source>
        <dbReference type="ARBA" id="ARBA00023136"/>
    </source>
</evidence>
<keyword evidence="7 15" id="KW-0812">Transmembrane</keyword>
<dbReference type="OrthoDB" id="194724at2"/>
<dbReference type="Proteomes" id="UP000072421">
    <property type="component" value="Chromosome"/>
</dbReference>
<evidence type="ECO:0000256" key="1">
    <source>
        <dbReference type="ARBA" id="ARBA00004651"/>
    </source>
</evidence>
<dbReference type="EMBL" id="CP013232">
    <property type="protein sequence ID" value="AMO93106.1"/>
    <property type="molecule type" value="Genomic_DNA"/>
</dbReference>
<dbReference type="AlphaFoldDB" id="A0A127P5I7"/>
<keyword evidence="6 14" id="KW-0349">Heme</keyword>
<keyword evidence="5 14" id="KW-1003">Cell membrane</keyword>
<sequence length="142" mass="15583">MIYLLVKSLHICSVIFWIGGMLLQCILLMSGCSLPGPSMPVEISSLKMLHRWQRAITGPAMILTWLSGLFIATQGGWFGSHWLSLKLALVLVLSAMHGSLTGLLRRRINSTSRQTSTLFSFALPGLFIVTAAIVLLVITKPF</sequence>
<dbReference type="UniPathway" id="UPA00251">
    <property type="reaction ID" value="UER00324"/>
</dbReference>
<accession>A0A127P5I7</accession>
<comment type="pathway">
    <text evidence="2 14">Porphyrin-containing compound metabolism; protoporphyrin-IX biosynthesis; protoporphyrin-IX from protoporphyrinogen-IX: step 1/1.</text>
</comment>
<dbReference type="PIRSF" id="PIRSF004638">
    <property type="entry name" value="UCP004638"/>
    <property type="match status" value="1"/>
</dbReference>
<dbReference type="EC" id="1.3.99.-" evidence="14"/>
<evidence type="ECO:0000256" key="3">
    <source>
        <dbReference type="ARBA" id="ARBA00006501"/>
    </source>
</evidence>
<comment type="catalytic activity">
    <reaction evidence="13 14">
        <text>protoporphyrinogen IX + 3 A = protoporphyrin IX + 3 AH2</text>
        <dbReference type="Rhea" id="RHEA:62000"/>
        <dbReference type="ChEBI" id="CHEBI:13193"/>
        <dbReference type="ChEBI" id="CHEBI:17499"/>
        <dbReference type="ChEBI" id="CHEBI:57306"/>
        <dbReference type="ChEBI" id="CHEBI:57307"/>
    </reaction>
</comment>
<evidence type="ECO:0000256" key="13">
    <source>
        <dbReference type="ARBA" id="ARBA00048390"/>
    </source>
</evidence>
<evidence type="ECO:0000256" key="9">
    <source>
        <dbReference type="ARBA" id="ARBA00022989"/>
    </source>
</evidence>
<comment type="similarity">
    <text evidence="3 14">Belongs to the HemJ family.</text>
</comment>
<feature type="transmembrane region" description="Helical" evidence="15">
    <location>
        <begin position="83"/>
        <end position="104"/>
    </location>
</feature>
<comment type="function">
    <text evidence="14">Catalyzes the oxidation of protoporphyrinogen IX to protoporphyrin IX.</text>
</comment>
<dbReference type="PANTHER" id="PTHR40255:SF1">
    <property type="entry name" value="PROTOPORPHYRINOGEN IX OXIDASE"/>
    <property type="match status" value="1"/>
</dbReference>
<proteinExistence type="inferred from homology"/>
<keyword evidence="10" id="KW-0560">Oxidoreductase</keyword>
<evidence type="ECO:0000313" key="17">
    <source>
        <dbReference type="Proteomes" id="UP000072421"/>
    </source>
</evidence>
<evidence type="ECO:0000256" key="7">
    <source>
        <dbReference type="ARBA" id="ARBA00022692"/>
    </source>
</evidence>
<evidence type="ECO:0000256" key="10">
    <source>
        <dbReference type="ARBA" id="ARBA00023002"/>
    </source>
</evidence>
<dbReference type="GO" id="GO:0005886">
    <property type="term" value="C:plasma membrane"/>
    <property type="evidence" value="ECO:0007669"/>
    <property type="project" value="UniProtKB-SubCell"/>
</dbReference>
<keyword evidence="8 14" id="KW-0479">Metal-binding</keyword>